<dbReference type="GO" id="GO:0020037">
    <property type="term" value="F:heme binding"/>
    <property type="evidence" value="ECO:0007669"/>
    <property type="project" value="InterPro"/>
</dbReference>
<keyword evidence="6 8" id="KW-0408">Iron</keyword>
<feature type="transmembrane region" description="Helical" evidence="9">
    <location>
        <begin position="16"/>
        <end position="39"/>
    </location>
</feature>
<dbReference type="GO" id="GO:0004497">
    <property type="term" value="F:monooxygenase activity"/>
    <property type="evidence" value="ECO:0007669"/>
    <property type="project" value="UniProtKB-KW"/>
</dbReference>
<organism evidence="10 11">
    <name type="scientific">Phyllachora maydis</name>
    <dbReference type="NCBI Taxonomy" id="1825666"/>
    <lineage>
        <taxon>Eukaryota</taxon>
        <taxon>Fungi</taxon>
        <taxon>Dikarya</taxon>
        <taxon>Ascomycota</taxon>
        <taxon>Pezizomycotina</taxon>
        <taxon>Sordariomycetes</taxon>
        <taxon>Sordariomycetidae</taxon>
        <taxon>Phyllachorales</taxon>
        <taxon>Phyllachoraceae</taxon>
        <taxon>Phyllachora</taxon>
    </lineage>
</organism>
<dbReference type="InterPro" id="IPR002401">
    <property type="entry name" value="Cyt_P450_E_grp-I"/>
</dbReference>
<dbReference type="PANTHER" id="PTHR24305:SF77">
    <property type="entry name" value="CYTOCHROME P450 MONOOXYGENASE"/>
    <property type="match status" value="1"/>
</dbReference>
<evidence type="ECO:0000313" key="10">
    <source>
        <dbReference type="EMBL" id="KAK2074837.1"/>
    </source>
</evidence>
<evidence type="ECO:0000256" key="7">
    <source>
        <dbReference type="ARBA" id="ARBA00023033"/>
    </source>
</evidence>
<keyword evidence="7" id="KW-0503">Monooxygenase</keyword>
<protein>
    <recommendedName>
        <fullName evidence="12">Cytochrome P450</fullName>
    </recommendedName>
</protein>
<evidence type="ECO:0000313" key="11">
    <source>
        <dbReference type="Proteomes" id="UP001217918"/>
    </source>
</evidence>
<dbReference type="InterPro" id="IPR036396">
    <property type="entry name" value="Cyt_P450_sf"/>
</dbReference>
<proteinExistence type="inferred from homology"/>
<evidence type="ECO:0000256" key="8">
    <source>
        <dbReference type="PIRSR" id="PIRSR602401-1"/>
    </source>
</evidence>
<dbReference type="AlphaFoldDB" id="A0AAD9MFS2"/>
<keyword evidence="5" id="KW-0560">Oxidoreductase</keyword>
<dbReference type="PRINTS" id="PR00463">
    <property type="entry name" value="EP450I"/>
</dbReference>
<reference evidence="10" key="1">
    <citation type="journal article" date="2023" name="Mol. Plant Microbe Interact.">
        <title>Elucidating the Obligate Nature and Biological Capacity of an Invasive Fungal Corn Pathogen.</title>
        <authorList>
            <person name="MacCready J.S."/>
            <person name="Roggenkamp E.M."/>
            <person name="Gdanetz K."/>
            <person name="Chilvers M.I."/>
        </authorList>
    </citation>
    <scope>NUCLEOTIDE SEQUENCE</scope>
    <source>
        <strain evidence="10">PM02</strain>
    </source>
</reference>
<comment type="cofactor">
    <cofactor evidence="1 8">
        <name>heme</name>
        <dbReference type="ChEBI" id="CHEBI:30413"/>
    </cofactor>
</comment>
<dbReference type="GO" id="GO:0005506">
    <property type="term" value="F:iron ion binding"/>
    <property type="evidence" value="ECO:0007669"/>
    <property type="project" value="InterPro"/>
</dbReference>
<dbReference type="InterPro" id="IPR001128">
    <property type="entry name" value="Cyt_P450"/>
</dbReference>
<evidence type="ECO:0000256" key="4">
    <source>
        <dbReference type="ARBA" id="ARBA00022723"/>
    </source>
</evidence>
<dbReference type="InterPro" id="IPR050121">
    <property type="entry name" value="Cytochrome_P450_monoxygenase"/>
</dbReference>
<dbReference type="Gene3D" id="1.10.630.10">
    <property type="entry name" value="Cytochrome P450"/>
    <property type="match status" value="1"/>
</dbReference>
<comment type="similarity">
    <text evidence="2">Belongs to the cytochrome P450 family.</text>
</comment>
<dbReference type="SUPFAM" id="SSF48264">
    <property type="entry name" value="Cytochrome P450"/>
    <property type="match status" value="1"/>
</dbReference>
<dbReference type="Pfam" id="PF00067">
    <property type="entry name" value="p450"/>
    <property type="match status" value="1"/>
</dbReference>
<keyword evidence="4 8" id="KW-0479">Metal-binding</keyword>
<evidence type="ECO:0008006" key="12">
    <source>
        <dbReference type="Google" id="ProtNLM"/>
    </source>
</evidence>
<gene>
    <name evidence="10" type="ORF">P8C59_009011</name>
</gene>
<dbReference type="PRINTS" id="PR00385">
    <property type="entry name" value="P450"/>
</dbReference>
<dbReference type="EMBL" id="JAQQPM010000008">
    <property type="protein sequence ID" value="KAK2074837.1"/>
    <property type="molecule type" value="Genomic_DNA"/>
</dbReference>
<keyword evidence="3 8" id="KW-0349">Heme</keyword>
<dbReference type="Proteomes" id="UP001217918">
    <property type="component" value="Unassembled WGS sequence"/>
</dbReference>
<sequence length="508" mass="56323">MASNSILGSPTSVTPLAIGMGIGALFLSYLAVSTFLTWYRLRSFPGPFLASFSYLWLLRADISGDNGRIRHEMSKKYGPVTRIGPRELLVSDIDQIKRSTGARGTYKRSVWYRDTRVNPYHPMVFNLMDTAEHDRRKAKLMVGYSGRDNLSMEAEIDGVVREFVACVRDRYAAAPFRPLDLATYTSYFTLDAISKVAYGKSFGYLARGDDIHGYLKTMRTTLPTMPATSDIPALGSFFGSTFFLNLFGPKITDKRGFGVLMKIGHELVKDRFAPDAKPQSDMMGAFVRMGLTQDQCESESLLQIIAGTDTTATALCQGVLHLMSSPRTYLALQQEIDASAPRLSTPPTIAEIDTLPLLKAVALETLRIHPPFTGTAYKEVPAGGDTIHGVFVPAGTRVAQDYIGTARSPAVFGDDAEVFRPERWLEADAARRAEMRATTELCFGNGRWQCAGKAVALMELHKALFELLRNFDFRLLNPATPLKSVNYNLYIQSDMWVHVTDRVKPTSS</sequence>
<name>A0AAD9MFS2_9PEZI</name>
<feature type="binding site" description="axial binding residue" evidence="8">
    <location>
        <position position="450"/>
    </location>
    <ligand>
        <name>heme</name>
        <dbReference type="ChEBI" id="CHEBI:30413"/>
    </ligand>
    <ligandPart>
        <name>Fe</name>
        <dbReference type="ChEBI" id="CHEBI:18248"/>
    </ligandPart>
</feature>
<evidence type="ECO:0000256" key="3">
    <source>
        <dbReference type="ARBA" id="ARBA00022617"/>
    </source>
</evidence>
<evidence type="ECO:0000256" key="9">
    <source>
        <dbReference type="SAM" id="Phobius"/>
    </source>
</evidence>
<dbReference type="CDD" id="cd11060">
    <property type="entry name" value="CYP57A1-like"/>
    <property type="match status" value="1"/>
</dbReference>
<comment type="caution">
    <text evidence="10">The sequence shown here is derived from an EMBL/GenBank/DDBJ whole genome shotgun (WGS) entry which is preliminary data.</text>
</comment>
<evidence type="ECO:0000256" key="6">
    <source>
        <dbReference type="ARBA" id="ARBA00023004"/>
    </source>
</evidence>
<keyword evidence="9" id="KW-0812">Transmembrane</keyword>
<evidence type="ECO:0000256" key="1">
    <source>
        <dbReference type="ARBA" id="ARBA00001971"/>
    </source>
</evidence>
<evidence type="ECO:0000256" key="2">
    <source>
        <dbReference type="ARBA" id="ARBA00010617"/>
    </source>
</evidence>
<evidence type="ECO:0000256" key="5">
    <source>
        <dbReference type="ARBA" id="ARBA00023002"/>
    </source>
</evidence>
<accession>A0AAD9MFS2</accession>
<keyword evidence="9" id="KW-1133">Transmembrane helix</keyword>
<dbReference type="PANTHER" id="PTHR24305">
    <property type="entry name" value="CYTOCHROME P450"/>
    <property type="match status" value="1"/>
</dbReference>
<keyword evidence="9" id="KW-0472">Membrane</keyword>
<dbReference type="GO" id="GO:0016705">
    <property type="term" value="F:oxidoreductase activity, acting on paired donors, with incorporation or reduction of molecular oxygen"/>
    <property type="evidence" value="ECO:0007669"/>
    <property type="project" value="InterPro"/>
</dbReference>
<keyword evidence="11" id="KW-1185">Reference proteome</keyword>